<keyword evidence="4" id="KW-1185">Reference proteome</keyword>
<evidence type="ECO:0000256" key="1">
    <source>
        <dbReference type="ARBA" id="ARBA00004196"/>
    </source>
</evidence>
<dbReference type="RefSeq" id="WP_083354388.1">
    <property type="nucleotide sequence ID" value="NZ_FNPG01000004.1"/>
</dbReference>
<name>A0A1H3F8X4_9FIRM</name>
<keyword evidence="2" id="KW-0812">Transmembrane</keyword>
<dbReference type="InterPro" id="IPR013378">
    <property type="entry name" value="InlB-like_B-rpt"/>
</dbReference>
<feature type="transmembrane region" description="Helical" evidence="2">
    <location>
        <begin position="27"/>
        <end position="44"/>
    </location>
</feature>
<comment type="subcellular location">
    <subcellularLocation>
        <location evidence="1">Cell envelope</location>
    </subcellularLocation>
</comment>
<accession>A0A1H3F8X4</accession>
<organism evidence="3 4">
    <name type="scientific">Lachnobacterium bovis DSM 14045</name>
    <dbReference type="NCBI Taxonomy" id="1122142"/>
    <lineage>
        <taxon>Bacteria</taxon>
        <taxon>Bacillati</taxon>
        <taxon>Bacillota</taxon>
        <taxon>Clostridia</taxon>
        <taxon>Lachnospirales</taxon>
        <taxon>Lachnospiraceae</taxon>
        <taxon>Lachnobacterium</taxon>
    </lineage>
</organism>
<proteinExistence type="predicted"/>
<keyword evidence="2" id="KW-0472">Membrane</keyword>
<evidence type="ECO:0000256" key="2">
    <source>
        <dbReference type="SAM" id="Phobius"/>
    </source>
</evidence>
<evidence type="ECO:0000313" key="3">
    <source>
        <dbReference type="EMBL" id="SDX87446.1"/>
    </source>
</evidence>
<dbReference type="STRING" id="1122142.SAMN02910414_00199"/>
<keyword evidence="2" id="KW-1133">Transmembrane helix</keyword>
<evidence type="ECO:0000313" key="4">
    <source>
        <dbReference type="Proteomes" id="UP000183918"/>
    </source>
</evidence>
<gene>
    <name evidence="3" type="ORF">SAMN02910414_00199</name>
</gene>
<dbReference type="Gene3D" id="2.120.10.30">
    <property type="entry name" value="TolB, C-terminal domain"/>
    <property type="match status" value="1"/>
</dbReference>
<dbReference type="AlphaFoldDB" id="A0A1H3F8X4"/>
<reference evidence="3 4" key="1">
    <citation type="submission" date="2016-10" db="EMBL/GenBank/DDBJ databases">
        <authorList>
            <person name="de Groot N.N."/>
        </authorList>
    </citation>
    <scope>NUCLEOTIDE SEQUENCE [LARGE SCALE GENOMIC DNA]</scope>
    <source>
        <strain evidence="3 4">DSM 14045</strain>
    </source>
</reference>
<protein>
    <submittedName>
        <fullName evidence="3">Listeria/Bacterioides repeat-containing protein</fullName>
    </submittedName>
</protein>
<dbReference type="Pfam" id="PF09479">
    <property type="entry name" value="Flg_new"/>
    <property type="match status" value="1"/>
</dbReference>
<dbReference type="NCBIfam" id="TIGR02543">
    <property type="entry name" value="List_Bact_rpt"/>
    <property type="match status" value="1"/>
</dbReference>
<dbReference type="SUPFAM" id="SSF63825">
    <property type="entry name" value="YWTD domain"/>
    <property type="match status" value="1"/>
</dbReference>
<dbReference type="Proteomes" id="UP000183918">
    <property type="component" value="Unassembled WGS sequence"/>
</dbReference>
<dbReference type="InterPro" id="IPR042229">
    <property type="entry name" value="Listeria/Bacterioides_rpt_sf"/>
</dbReference>
<sequence>MKRVVCNLLDIKNTNIKIYIKKINRNRIMLIICFIICVLGVLILKAETGSTVSAFVTKKDYISFDSINNVARQYRSNSKKGKCVTIMPKKQELDNVPKSNKKTKYIKINYKLGRGDNSLLNYKKIKRSQCPYELKPATCNNYKFEGWYSDLDFTHKVDIINKEMPDNMTLYAKWTFEIDNEKNIQNFPYKSSIFDDSSKEWLKYCDYSLLPIKIPGMPDTRKYDYKNNYIDSKFQIPQGICITNDYILVTAYSGEKNKMGSLFVFDKNSMEYLVTLGMDPNSHLGGIAFDGDNVWICNSHDMAIERISYDFIKLMATTKKGKTINASKIVDKYKVVNTPSSITYHAGRLWIVTHNVFLNSKLYAYYYNGNALKTLNSYLIPPQVQGIAFTDKGKVVLSTSYGRTIGSHLKIYNNIAEMAANPKKLVLDIEMPPGSESIDVDGENNIYVVFETASKKYFEGTDGGGKSLSPIDKILKVFIENI</sequence>
<dbReference type="GO" id="GO:0030313">
    <property type="term" value="C:cell envelope"/>
    <property type="evidence" value="ECO:0007669"/>
    <property type="project" value="UniProtKB-SubCell"/>
</dbReference>
<dbReference type="EMBL" id="FNPG01000004">
    <property type="protein sequence ID" value="SDX87446.1"/>
    <property type="molecule type" value="Genomic_DNA"/>
</dbReference>
<dbReference type="Gene3D" id="2.60.40.4270">
    <property type="entry name" value="Listeria-Bacteroides repeat domain"/>
    <property type="match status" value="1"/>
</dbReference>
<dbReference type="InterPro" id="IPR011042">
    <property type="entry name" value="6-blade_b-propeller_TolB-like"/>
</dbReference>